<feature type="transmembrane region" description="Helical" evidence="1">
    <location>
        <begin position="7"/>
        <end position="29"/>
    </location>
</feature>
<feature type="transmembrane region" description="Helical" evidence="1">
    <location>
        <begin position="107"/>
        <end position="126"/>
    </location>
</feature>
<accession>A0A0G1GHG1</accession>
<dbReference type="AlphaFoldDB" id="A0A0G1GHG1"/>
<feature type="transmembrane region" description="Helical" evidence="1">
    <location>
        <begin position="35"/>
        <end position="55"/>
    </location>
</feature>
<name>A0A0G1GHG1_9BACT</name>
<dbReference type="EMBL" id="LCHM01000077">
    <property type="protein sequence ID" value="KKT34386.1"/>
    <property type="molecule type" value="Genomic_DNA"/>
</dbReference>
<keyword evidence="1" id="KW-0472">Membrane</keyword>
<organism evidence="2 3">
    <name type="scientific">Candidatus Gottesmanbacteria bacterium GW2011_GWB1_44_11c</name>
    <dbReference type="NCBI Taxonomy" id="1618447"/>
    <lineage>
        <taxon>Bacteria</taxon>
        <taxon>Candidatus Gottesmaniibacteriota</taxon>
    </lineage>
</organism>
<comment type="caution">
    <text evidence="2">The sequence shown here is derived from an EMBL/GenBank/DDBJ whole genome shotgun (WGS) entry which is preliminary data.</text>
</comment>
<proteinExistence type="predicted"/>
<protein>
    <submittedName>
        <fullName evidence="2">Uncharacterized protein</fullName>
    </submittedName>
</protein>
<keyword evidence="1" id="KW-1133">Transmembrane helix</keyword>
<reference evidence="2 3" key="1">
    <citation type="journal article" date="2015" name="Nature">
        <title>rRNA introns, odd ribosomes, and small enigmatic genomes across a large radiation of phyla.</title>
        <authorList>
            <person name="Brown C.T."/>
            <person name="Hug L.A."/>
            <person name="Thomas B.C."/>
            <person name="Sharon I."/>
            <person name="Castelle C.J."/>
            <person name="Singh A."/>
            <person name="Wilkins M.J."/>
            <person name="Williams K.H."/>
            <person name="Banfield J.F."/>
        </authorList>
    </citation>
    <scope>NUCLEOTIDE SEQUENCE [LARGE SCALE GENOMIC DNA]</scope>
</reference>
<keyword evidence="1" id="KW-0812">Transmembrane</keyword>
<sequence>MSLTGVFGEIIGAIVGLYVVNSIPSWHLSFITDAYLLYLPYANTAIIGACVVRMLMHLSPWYRLQMLFEGLFQIIGIFSLYMLLTVFPFDFGSINKIEINSLLRFGFNIAIVALFLALLVTCFQMLRGKAS</sequence>
<evidence type="ECO:0000313" key="2">
    <source>
        <dbReference type="EMBL" id="KKT34386.1"/>
    </source>
</evidence>
<dbReference type="Proteomes" id="UP000034617">
    <property type="component" value="Unassembled WGS sequence"/>
</dbReference>
<evidence type="ECO:0000256" key="1">
    <source>
        <dbReference type="SAM" id="Phobius"/>
    </source>
</evidence>
<feature type="transmembrane region" description="Helical" evidence="1">
    <location>
        <begin position="67"/>
        <end position="87"/>
    </location>
</feature>
<gene>
    <name evidence="2" type="ORF">UW22_C0077G0002</name>
</gene>
<evidence type="ECO:0000313" key="3">
    <source>
        <dbReference type="Proteomes" id="UP000034617"/>
    </source>
</evidence>